<dbReference type="Proteomes" id="UP001056291">
    <property type="component" value="Chromosome"/>
</dbReference>
<evidence type="ECO:0000256" key="2">
    <source>
        <dbReference type="ARBA" id="ARBA00022729"/>
    </source>
</evidence>
<dbReference type="RefSeq" id="WP_251937292.1">
    <property type="nucleotide sequence ID" value="NZ_CP098747.1"/>
</dbReference>
<protein>
    <submittedName>
        <fullName evidence="4">VacJ family lipoprotein</fullName>
    </submittedName>
</protein>
<accession>A0ABY4WCI5</accession>
<reference evidence="4" key="1">
    <citation type="submission" date="2022-06" db="EMBL/GenBank/DDBJ databases">
        <title>Sneathiella actinostolidae sp. nov., isolated from a sea anemonein the Western Pacific Ocean.</title>
        <authorList>
            <person name="Wei M.J."/>
        </authorList>
    </citation>
    <scope>NUCLEOTIDE SEQUENCE</scope>
    <source>
        <strain evidence="4">PHK-P5</strain>
    </source>
</reference>
<keyword evidence="2" id="KW-0732">Signal</keyword>
<dbReference type="EMBL" id="CP098747">
    <property type="protein sequence ID" value="USG62959.1"/>
    <property type="molecule type" value="Genomic_DNA"/>
</dbReference>
<dbReference type="PANTHER" id="PTHR30035:SF3">
    <property type="entry name" value="INTERMEMBRANE PHOSPHOLIPID TRANSPORT SYSTEM LIPOPROTEIN MLAA"/>
    <property type="match status" value="1"/>
</dbReference>
<dbReference type="Pfam" id="PF04333">
    <property type="entry name" value="MlaA"/>
    <property type="match status" value="1"/>
</dbReference>
<dbReference type="PANTHER" id="PTHR30035">
    <property type="entry name" value="LIPOPROTEIN VACJ-RELATED"/>
    <property type="match status" value="1"/>
</dbReference>
<name>A0ABY4WCI5_9PROT</name>
<organism evidence="4 5">
    <name type="scientific">Sneathiella marina</name>
    <dbReference type="NCBI Taxonomy" id="2950108"/>
    <lineage>
        <taxon>Bacteria</taxon>
        <taxon>Pseudomonadati</taxon>
        <taxon>Pseudomonadota</taxon>
        <taxon>Alphaproteobacteria</taxon>
        <taxon>Sneathiellales</taxon>
        <taxon>Sneathiellaceae</taxon>
        <taxon>Sneathiella</taxon>
    </lineage>
</organism>
<evidence type="ECO:0000313" key="5">
    <source>
        <dbReference type="Proteomes" id="UP001056291"/>
    </source>
</evidence>
<dbReference type="InterPro" id="IPR007428">
    <property type="entry name" value="MlaA"/>
</dbReference>
<evidence type="ECO:0000313" key="4">
    <source>
        <dbReference type="EMBL" id="USG62959.1"/>
    </source>
</evidence>
<evidence type="ECO:0000256" key="3">
    <source>
        <dbReference type="SAM" id="MobiDB-lite"/>
    </source>
</evidence>
<gene>
    <name evidence="4" type="ORF">NBZ79_08210</name>
</gene>
<keyword evidence="4" id="KW-0449">Lipoprotein</keyword>
<proteinExistence type="inferred from homology"/>
<comment type="similarity">
    <text evidence="1">Belongs to the MlaA family.</text>
</comment>
<keyword evidence="5" id="KW-1185">Reference proteome</keyword>
<feature type="region of interest" description="Disordered" evidence="3">
    <location>
        <begin position="228"/>
        <end position="253"/>
    </location>
</feature>
<sequence>MALFTLLSGCATAPADDKSAASTVMYEEVYDPFEPMNRYFFDVNYALDALFLKPVSEIYRGVLPLPVRDSVRNFLTNLSQPIYLINNVLQGDINAAGDNMGAFFTNTFLGLGGLFDVAQLNTPENDMGQTFAIWGIAEGPYLVAPLLGPYTMREGVGGIVDWYIDPVNIIAREHDETYVGVWRWAVDGLDKRSRAIETLDEIEKNSIDFYATIRSLYRQSRKSKILKGATDPSQLPSMSFGEDDEITKTSTTN</sequence>
<dbReference type="PRINTS" id="PR01805">
    <property type="entry name" value="VACJLIPOPROT"/>
</dbReference>
<evidence type="ECO:0000256" key="1">
    <source>
        <dbReference type="ARBA" id="ARBA00010634"/>
    </source>
</evidence>